<dbReference type="SUPFAM" id="SSF56219">
    <property type="entry name" value="DNase I-like"/>
    <property type="match status" value="1"/>
</dbReference>
<reference evidence="1 2" key="1">
    <citation type="journal article" date="2024" name="G3 (Bethesda)">
        <title>Genome assembly of Hibiscus sabdariffa L. provides insights into metabolisms of medicinal natural products.</title>
        <authorList>
            <person name="Kim T."/>
        </authorList>
    </citation>
    <scope>NUCLEOTIDE SEQUENCE [LARGE SCALE GENOMIC DNA]</scope>
    <source>
        <strain evidence="1">TK-2024</strain>
        <tissue evidence="1">Old leaves</tissue>
    </source>
</reference>
<dbReference type="EMBL" id="JBBPBN010000012">
    <property type="protein sequence ID" value="KAK9027709.1"/>
    <property type="molecule type" value="Genomic_DNA"/>
</dbReference>
<accession>A0ABR2SRW1</accession>
<dbReference type="PANTHER" id="PTHR33710">
    <property type="entry name" value="BNAC02G09200D PROTEIN"/>
    <property type="match status" value="1"/>
</dbReference>
<gene>
    <name evidence="1" type="ORF">V6N11_067532</name>
</gene>
<sequence length="142" mass="16200">MPNGNPPQGGTFTWSNQRCEDNSILEKLDRTIVSPEWSSVFPKASGIVDVSLASDHALIILFLQGLGKKVKKGFKFESKWLLGNECFQKVKEGWNTPSPHGNFKMFGKNLNRTRTKLIKWSRVKFGRSRKSVDEMIEKIKML</sequence>
<protein>
    <submittedName>
        <fullName evidence="1">Uncharacterized protein</fullName>
    </submittedName>
</protein>
<evidence type="ECO:0000313" key="1">
    <source>
        <dbReference type="EMBL" id="KAK9027709.1"/>
    </source>
</evidence>
<dbReference type="Proteomes" id="UP001396334">
    <property type="component" value="Unassembled WGS sequence"/>
</dbReference>
<evidence type="ECO:0000313" key="2">
    <source>
        <dbReference type="Proteomes" id="UP001396334"/>
    </source>
</evidence>
<comment type="caution">
    <text evidence="1">The sequence shown here is derived from an EMBL/GenBank/DDBJ whole genome shotgun (WGS) entry which is preliminary data.</text>
</comment>
<dbReference type="InterPro" id="IPR036691">
    <property type="entry name" value="Endo/exonu/phosph_ase_sf"/>
</dbReference>
<name>A0ABR2SRW1_9ROSI</name>
<keyword evidence="2" id="KW-1185">Reference proteome</keyword>
<dbReference type="PANTHER" id="PTHR33710:SF77">
    <property type="entry name" value="DNASE I-LIKE SUPERFAMILY PROTEIN"/>
    <property type="match status" value="1"/>
</dbReference>
<proteinExistence type="predicted"/>
<organism evidence="1 2">
    <name type="scientific">Hibiscus sabdariffa</name>
    <name type="common">roselle</name>
    <dbReference type="NCBI Taxonomy" id="183260"/>
    <lineage>
        <taxon>Eukaryota</taxon>
        <taxon>Viridiplantae</taxon>
        <taxon>Streptophyta</taxon>
        <taxon>Embryophyta</taxon>
        <taxon>Tracheophyta</taxon>
        <taxon>Spermatophyta</taxon>
        <taxon>Magnoliopsida</taxon>
        <taxon>eudicotyledons</taxon>
        <taxon>Gunneridae</taxon>
        <taxon>Pentapetalae</taxon>
        <taxon>rosids</taxon>
        <taxon>malvids</taxon>
        <taxon>Malvales</taxon>
        <taxon>Malvaceae</taxon>
        <taxon>Malvoideae</taxon>
        <taxon>Hibiscus</taxon>
    </lineage>
</organism>